<comment type="caution">
    <text evidence="2">The sequence shown here is derived from an EMBL/GenBank/DDBJ whole genome shotgun (WGS) entry which is preliminary data.</text>
</comment>
<evidence type="ECO:0000313" key="2">
    <source>
        <dbReference type="EMBL" id="SMD59112.1"/>
    </source>
</evidence>
<evidence type="ECO:0000259" key="1">
    <source>
        <dbReference type="Pfam" id="PF09643"/>
    </source>
</evidence>
<gene>
    <name evidence="2" type="ORF">BACERE00174_00095</name>
</gene>
<dbReference type="InterPro" id="IPR019096">
    <property type="entry name" value="YopX_protein"/>
</dbReference>
<dbReference type="Pfam" id="PF09643">
    <property type="entry name" value="YopX"/>
    <property type="match status" value="1"/>
</dbReference>
<dbReference type="AlphaFoldDB" id="A0A7D8H4C8"/>
<proteinExistence type="predicted"/>
<accession>A0A7D8H4C8</accession>
<evidence type="ECO:0000313" key="3">
    <source>
        <dbReference type="Proteomes" id="UP000194422"/>
    </source>
</evidence>
<dbReference type="RefSeq" id="WP_001002762.1">
    <property type="nucleotide sequence ID" value="NZ_FWYW01000010.1"/>
</dbReference>
<dbReference type="SUPFAM" id="SSF159006">
    <property type="entry name" value="YopX-like"/>
    <property type="match status" value="1"/>
</dbReference>
<reference evidence="2 3" key="1">
    <citation type="submission" date="2017-04" db="EMBL/GenBank/DDBJ databases">
        <authorList>
            <person name="Criscuolo A."/>
        </authorList>
    </citation>
    <scope>NUCLEOTIDE SEQUENCE [LARGE SCALE GENOMIC DNA]</scope>
    <source>
        <strain evidence="2">16-00174</strain>
    </source>
</reference>
<dbReference type="EMBL" id="FWYW01000010">
    <property type="protein sequence ID" value="SMD59112.1"/>
    <property type="molecule type" value="Genomic_DNA"/>
</dbReference>
<feature type="domain" description="YopX protein" evidence="1">
    <location>
        <begin position="5"/>
        <end position="121"/>
    </location>
</feature>
<dbReference type="Gene3D" id="2.30.30.290">
    <property type="entry name" value="YopX-like domains"/>
    <property type="match status" value="1"/>
</dbReference>
<organism evidence="2 3">
    <name type="scientific">Bacillus paranthracis</name>
    <dbReference type="NCBI Taxonomy" id="2026186"/>
    <lineage>
        <taxon>Bacteria</taxon>
        <taxon>Bacillati</taxon>
        <taxon>Bacillota</taxon>
        <taxon>Bacilli</taxon>
        <taxon>Bacillales</taxon>
        <taxon>Bacillaceae</taxon>
        <taxon>Bacillus</taxon>
        <taxon>Bacillus cereus group</taxon>
    </lineage>
</organism>
<protein>
    <submittedName>
        <fullName evidence="2">YopX protein</fullName>
    </submittedName>
</protein>
<dbReference type="InterPro" id="IPR023385">
    <property type="entry name" value="YopX-like_C"/>
</dbReference>
<sequence>MNEIKYRIYGKENRIMYSWEEILNFDSLKDTLKNGGKEDQYYSPLLRYTGLKDKNGKEIYEGDILKEKDIITKVVFHDYQWKEKLISSPRNHLKNYFPFRDTLPFTAEVLGNIYENPELLKK</sequence>
<name>A0A7D8H4C8_9BACI</name>
<dbReference type="Proteomes" id="UP000194422">
    <property type="component" value="Unassembled WGS sequence"/>
</dbReference>